<keyword evidence="4 8" id="KW-0227">DNA damage</keyword>
<gene>
    <name evidence="8" type="primary">recO</name>
    <name evidence="10" type="ORF">SAMN04489750_1657</name>
</gene>
<dbReference type="GO" id="GO:0043590">
    <property type="term" value="C:bacterial nucleoid"/>
    <property type="evidence" value="ECO:0007669"/>
    <property type="project" value="TreeGrafter"/>
</dbReference>
<dbReference type="SUPFAM" id="SSF57863">
    <property type="entry name" value="ArfGap/RecO-like zinc finger"/>
    <property type="match status" value="1"/>
</dbReference>
<dbReference type="OrthoDB" id="9812244at2"/>
<dbReference type="InterPro" id="IPR042242">
    <property type="entry name" value="RecO_C"/>
</dbReference>
<dbReference type="PANTHER" id="PTHR33991">
    <property type="entry name" value="DNA REPAIR PROTEIN RECO"/>
    <property type="match status" value="1"/>
</dbReference>
<dbReference type="InterPro" id="IPR012340">
    <property type="entry name" value="NA-bd_OB-fold"/>
</dbReference>
<dbReference type="InterPro" id="IPR003717">
    <property type="entry name" value="RecO"/>
</dbReference>
<evidence type="ECO:0000256" key="1">
    <source>
        <dbReference type="ARBA" id="ARBA00003065"/>
    </source>
</evidence>
<sequence>MPLYRDAAIVLRTHKLRESDRIITMLTRDHGKIRAVQHGARKTRSRAGARLEPGMLADVQCYTGKTNLDTVKETAIHAAYGDHIARDYGAYTAASAVLETADRLTEERETSRPQFTLLTGALAALARGDHSAGLVLDSYLLRALAIGGWAASFTDCAGCGQQGPHRAFNLASGGAVCVQCRAPGSAAPRTETFALLAALQTGDWEAADASDEPERREARGLVAAYVQWHLERGVRSLRLVETG</sequence>
<comment type="function">
    <text evidence="1 8">Involved in DNA repair and RecF pathway recombination.</text>
</comment>
<evidence type="ECO:0000256" key="4">
    <source>
        <dbReference type="ARBA" id="ARBA00022763"/>
    </source>
</evidence>
<keyword evidence="11" id="KW-1185">Reference proteome</keyword>
<dbReference type="NCBIfam" id="TIGR00613">
    <property type="entry name" value="reco"/>
    <property type="match status" value="1"/>
</dbReference>
<proteinExistence type="inferred from homology"/>
<dbReference type="Pfam" id="PF02565">
    <property type="entry name" value="RecO_C"/>
    <property type="match status" value="1"/>
</dbReference>
<evidence type="ECO:0000256" key="5">
    <source>
        <dbReference type="ARBA" id="ARBA00023172"/>
    </source>
</evidence>
<dbReference type="GO" id="GO:0006302">
    <property type="term" value="P:double-strand break repair"/>
    <property type="evidence" value="ECO:0007669"/>
    <property type="project" value="TreeGrafter"/>
</dbReference>
<dbReference type="EMBL" id="UESZ01000001">
    <property type="protein sequence ID" value="SSA34340.1"/>
    <property type="molecule type" value="Genomic_DNA"/>
</dbReference>
<evidence type="ECO:0000256" key="2">
    <source>
        <dbReference type="ARBA" id="ARBA00007452"/>
    </source>
</evidence>
<feature type="domain" description="DNA replication/recombination mediator RecO N-terminal" evidence="9">
    <location>
        <begin position="1"/>
        <end position="77"/>
    </location>
</feature>
<dbReference type="SUPFAM" id="SSF50249">
    <property type="entry name" value="Nucleic acid-binding proteins"/>
    <property type="match status" value="1"/>
</dbReference>
<dbReference type="Gene3D" id="2.40.50.140">
    <property type="entry name" value="Nucleic acid-binding proteins"/>
    <property type="match status" value="1"/>
</dbReference>
<dbReference type="AlphaFoldDB" id="A0A2Y8ZPT4"/>
<evidence type="ECO:0000313" key="10">
    <source>
        <dbReference type="EMBL" id="SSA34340.1"/>
    </source>
</evidence>
<protein>
    <recommendedName>
        <fullName evidence="3 8">DNA repair protein RecO</fullName>
    </recommendedName>
    <alternativeName>
        <fullName evidence="7 8">Recombination protein O</fullName>
    </alternativeName>
</protein>
<reference evidence="11" key="1">
    <citation type="submission" date="2016-10" db="EMBL/GenBank/DDBJ databases">
        <authorList>
            <person name="Varghese N."/>
            <person name="Submissions S."/>
        </authorList>
    </citation>
    <scope>NUCLEOTIDE SEQUENCE [LARGE SCALE GENOMIC DNA]</scope>
    <source>
        <strain evidence="11">DSM 22951</strain>
    </source>
</reference>
<name>A0A2Y8ZPT4_9MICO</name>
<keyword evidence="5 8" id="KW-0233">DNA recombination</keyword>
<dbReference type="Gene3D" id="1.20.1440.120">
    <property type="entry name" value="Recombination protein O, C-terminal domain"/>
    <property type="match status" value="1"/>
</dbReference>
<dbReference type="GO" id="GO:0006310">
    <property type="term" value="P:DNA recombination"/>
    <property type="evidence" value="ECO:0007669"/>
    <property type="project" value="UniProtKB-UniRule"/>
</dbReference>
<dbReference type="PANTHER" id="PTHR33991:SF1">
    <property type="entry name" value="DNA REPAIR PROTEIN RECO"/>
    <property type="match status" value="1"/>
</dbReference>
<dbReference type="HAMAP" id="MF_00201">
    <property type="entry name" value="RecO"/>
    <property type="match status" value="1"/>
</dbReference>
<keyword evidence="6 8" id="KW-0234">DNA repair</keyword>
<comment type="similarity">
    <text evidence="2 8">Belongs to the RecO family.</text>
</comment>
<organism evidence="10 11">
    <name type="scientific">Branchiibius hedensis</name>
    <dbReference type="NCBI Taxonomy" id="672460"/>
    <lineage>
        <taxon>Bacteria</taxon>
        <taxon>Bacillati</taxon>
        <taxon>Actinomycetota</taxon>
        <taxon>Actinomycetes</taxon>
        <taxon>Micrococcales</taxon>
        <taxon>Dermacoccaceae</taxon>
        <taxon>Branchiibius</taxon>
    </lineage>
</organism>
<evidence type="ECO:0000256" key="8">
    <source>
        <dbReference type="HAMAP-Rule" id="MF_00201"/>
    </source>
</evidence>
<dbReference type="Pfam" id="PF11967">
    <property type="entry name" value="RecO_N"/>
    <property type="match status" value="1"/>
</dbReference>
<accession>A0A2Y8ZPT4</accession>
<evidence type="ECO:0000256" key="3">
    <source>
        <dbReference type="ARBA" id="ARBA00021310"/>
    </source>
</evidence>
<evidence type="ECO:0000313" key="11">
    <source>
        <dbReference type="Proteomes" id="UP000250028"/>
    </source>
</evidence>
<dbReference type="RefSeq" id="WP_109684917.1">
    <property type="nucleotide sequence ID" value="NZ_QGDN01000001.1"/>
</dbReference>
<dbReference type="Proteomes" id="UP000250028">
    <property type="component" value="Unassembled WGS sequence"/>
</dbReference>
<evidence type="ECO:0000259" key="9">
    <source>
        <dbReference type="Pfam" id="PF11967"/>
    </source>
</evidence>
<dbReference type="InterPro" id="IPR022572">
    <property type="entry name" value="DNA_rep/recomb_RecO_N"/>
</dbReference>
<evidence type="ECO:0000256" key="6">
    <source>
        <dbReference type="ARBA" id="ARBA00023204"/>
    </source>
</evidence>
<evidence type="ECO:0000256" key="7">
    <source>
        <dbReference type="ARBA" id="ARBA00033409"/>
    </source>
</evidence>
<dbReference type="InterPro" id="IPR037278">
    <property type="entry name" value="ARFGAP/RecO"/>
</dbReference>